<dbReference type="AlphaFoldDB" id="A0A0F8ZD89"/>
<organism evidence="1">
    <name type="scientific">marine sediment metagenome</name>
    <dbReference type="NCBI Taxonomy" id="412755"/>
    <lineage>
        <taxon>unclassified sequences</taxon>
        <taxon>metagenomes</taxon>
        <taxon>ecological metagenomes</taxon>
    </lineage>
</organism>
<dbReference type="EMBL" id="LAZR01052023">
    <property type="protein sequence ID" value="KKK83885.1"/>
    <property type="molecule type" value="Genomic_DNA"/>
</dbReference>
<feature type="non-terminal residue" evidence="1">
    <location>
        <position position="1"/>
    </location>
</feature>
<name>A0A0F8ZD89_9ZZZZ</name>
<sequence length="78" mass="8759">WSFTTIRFSPVGVTSFYHTTGQYYRLLVQSDGSYGDVPGVGVENTDYVFLAVGYEANFIRTVRKLVGIANSKVWIEDV</sequence>
<comment type="caution">
    <text evidence="1">The sequence shown here is derived from an EMBL/GenBank/DDBJ whole genome shotgun (WGS) entry which is preliminary data.</text>
</comment>
<evidence type="ECO:0000313" key="1">
    <source>
        <dbReference type="EMBL" id="KKK83885.1"/>
    </source>
</evidence>
<protein>
    <submittedName>
        <fullName evidence="1">Uncharacterized protein</fullName>
    </submittedName>
</protein>
<accession>A0A0F8ZD89</accession>
<reference evidence="1" key="1">
    <citation type="journal article" date="2015" name="Nature">
        <title>Complex archaea that bridge the gap between prokaryotes and eukaryotes.</title>
        <authorList>
            <person name="Spang A."/>
            <person name="Saw J.H."/>
            <person name="Jorgensen S.L."/>
            <person name="Zaremba-Niedzwiedzka K."/>
            <person name="Martijn J."/>
            <person name="Lind A.E."/>
            <person name="van Eijk R."/>
            <person name="Schleper C."/>
            <person name="Guy L."/>
            <person name="Ettema T.J."/>
        </authorList>
    </citation>
    <scope>NUCLEOTIDE SEQUENCE</scope>
</reference>
<gene>
    <name evidence="1" type="ORF">LCGC14_2788910</name>
</gene>
<proteinExistence type="predicted"/>